<feature type="region of interest" description="Disordered" evidence="19">
    <location>
        <begin position="872"/>
        <end position="898"/>
    </location>
</feature>
<dbReference type="GO" id="GO:0005524">
    <property type="term" value="F:ATP binding"/>
    <property type="evidence" value="ECO:0007669"/>
    <property type="project" value="UniProtKB-KW"/>
</dbReference>
<feature type="compositionally biased region" description="Low complexity" evidence="19">
    <location>
        <begin position="2052"/>
        <end position="2066"/>
    </location>
</feature>
<evidence type="ECO:0000256" key="11">
    <source>
        <dbReference type="ARBA" id="ARBA00022843"/>
    </source>
</evidence>
<feature type="compositionally biased region" description="Low complexity" evidence="19">
    <location>
        <begin position="2604"/>
        <end position="2627"/>
    </location>
</feature>
<feature type="compositionally biased region" description="Basic and acidic residues" evidence="19">
    <location>
        <begin position="2628"/>
        <end position="2640"/>
    </location>
</feature>
<keyword evidence="10" id="KW-0067">ATP-binding</keyword>
<dbReference type="InterPro" id="IPR024678">
    <property type="entry name" value="Kinase_OSR1/WNK_CCT"/>
</dbReference>
<feature type="region of interest" description="Disordered" evidence="19">
    <location>
        <begin position="1127"/>
        <end position="1149"/>
    </location>
</feature>
<feature type="region of interest" description="Disordered" evidence="19">
    <location>
        <begin position="2040"/>
        <end position="2066"/>
    </location>
</feature>
<evidence type="ECO:0000313" key="22">
    <source>
        <dbReference type="Proteomes" id="UP000593565"/>
    </source>
</evidence>
<dbReference type="FunFam" id="3.10.20.90:FF:000007">
    <property type="entry name" value="Serine/threonine-protein kinase WNK1 isoform 1"/>
    <property type="match status" value="1"/>
</dbReference>
<evidence type="ECO:0000256" key="1">
    <source>
        <dbReference type="ARBA" id="ARBA00001946"/>
    </source>
</evidence>
<evidence type="ECO:0000256" key="13">
    <source>
        <dbReference type="ARBA" id="ARBA00048679"/>
    </source>
</evidence>
<feature type="compositionally biased region" description="Polar residues" evidence="19">
    <location>
        <begin position="2643"/>
        <end position="2673"/>
    </location>
</feature>
<feature type="region of interest" description="Disordered" evidence="19">
    <location>
        <begin position="2131"/>
        <end position="2163"/>
    </location>
</feature>
<evidence type="ECO:0000256" key="3">
    <source>
        <dbReference type="ARBA" id="ARBA00012513"/>
    </source>
</evidence>
<name>A0A7J6A750_AMEME</name>
<feature type="compositionally biased region" description="Low complexity" evidence="19">
    <location>
        <begin position="2131"/>
        <end position="2145"/>
    </location>
</feature>
<feature type="region of interest" description="Disordered" evidence="19">
    <location>
        <begin position="3031"/>
        <end position="3111"/>
    </location>
</feature>
<dbReference type="GO" id="GO:0006884">
    <property type="term" value="P:cell volume homeostasis"/>
    <property type="evidence" value="ECO:0007669"/>
    <property type="project" value="UniProtKB-ARBA"/>
</dbReference>
<comment type="caution">
    <text evidence="21">The sequence shown here is derived from an EMBL/GenBank/DDBJ whole genome shotgun (WGS) entry which is preliminary data.</text>
</comment>
<evidence type="ECO:0000256" key="12">
    <source>
        <dbReference type="ARBA" id="ARBA00047899"/>
    </source>
</evidence>
<evidence type="ECO:0000256" key="17">
    <source>
        <dbReference type="ARBA" id="ARBA00083534"/>
    </source>
</evidence>
<feature type="compositionally biased region" description="Polar residues" evidence="19">
    <location>
        <begin position="3032"/>
        <end position="3049"/>
    </location>
</feature>
<evidence type="ECO:0000256" key="5">
    <source>
        <dbReference type="ARBA" id="ARBA00022527"/>
    </source>
</evidence>
<dbReference type="EC" id="2.7.11.1" evidence="3"/>
<dbReference type="Gene3D" id="3.30.200.20">
    <property type="entry name" value="Phosphorylase Kinase, domain 1"/>
    <property type="match status" value="1"/>
</dbReference>
<evidence type="ECO:0000256" key="2">
    <source>
        <dbReference type="ARBA" id="ARBA00004496"/>
    </source>
</evidence>
<evidence type="ECO:0000256" key="8">
    <source>
        <dbReference type="ARBA" id="ARBA00022741"/>
    </source>
</evidence>
<keyword evidence="8" id="KW-0547">Nucleotide-binding</keyword>
<dbReference type="OrthoDB" id="4062651at2759"/>
<feature type="region of interest" description="Disordered" evidence="19">
    <location>
        <begin position="2894"/>
        <end position="2982"/>
    </location>
</feature>
<dbReference type="InterPro" id="IPR056865">
    <property type="entry name" value="CCTL2_WNK"/>
</dbReference>
<evidence type="ECO:0000256" key="19">
    <source>
        <dbReference type="SAM" id="MobiDB-lite"/>
    </source>
</evidence>
<keyword evidence="22" id="KW-1185">Reference proteome</keyword>
<feature type="compositionally biased region" description="Low complexity" evidence="19">
    <location>
        <begin position="3063"/>
        <end position="3111"/>
    </location>
</feature>
<evidence type="ECO:0000313" key="21">
    <source>
        <dbReference type="EMBL" id="KAF4078672.1"/>
    </source>
</evidence>
<dbReference type="InterPro" id="IPR050588">
    <property type="entry name" value="WNK_Ser-Thr_kinase"/>
</dbReference>
<dbReference type="InterPro" id="IPR011009">
    <property type="entry name" value="Kinase-like_dom_sf"/>
</dbReference>
<dbReference type="PROSITE" id="PS50011">
    <property type="entry name" value="PROTEIN_KINASE_DOM"/>
    <property type="match status" value="1"/>
</dbReference>
<feature type="compositionally biased region" description="Polar residues" evidence="19">
    <location>
        <begin position="2559"/>
        <end position="2570"/>
    </location>
</feature>
<comment type="cofactor">
    <cofactor evidence="1">
        <name>Mg(2+)</name>
        <dbReference type="ChEBI" id="CHEBI:18420"/>
    </cofactor>
</comment>
<dbReference type="InterPro" id="IPR000719">
    <property type="entry name" value="Prot_kinase_dom"/>
</dbReference>
<dbReference type="SMART" id="SM00220">
    <property type="entry name" value="S_TKc"/>
    <property type="match status" value="1"/>
</dbReference>
<reference evidence="21 22" key="1">
    <citation type="submission" date="2020-02" db="EMBL/GenBank/DDBJ databases">
        <title>A chromosome-scale genome assembly of the black bullhead catfish (Ameiurus melas).</title>
        <authorList>
            <person name="Wen M."/>
            <person name="Zham M."/>
            <person name="Cabau C."/>
            <person name="Klopp C."/>
            <person name="Donnadieu C."/>
            <person name="Roques C."/>
            <person name="Bouchez O."/>
            <person name="Lampietro C."/>
            <person name="Jouanno E."/>
            <person name="Herpin A."/>
            <person name="Louis A."/>
            <person name="Berthelot C."/>
            <person name="Parey E."/>
            <person name="Roest-Crollius H."/>
            <person name="Braasch I."/>
            <person name="Postlethwait J."/>
            <person name="Robinson-Rechavi M."/>
            <person name="Echchiki A."/>
            <person name="Begum T."/>
            <person name="Montfort J."/>
            <person name="Schartl M."/>
            <person name="Bobe J."/>
            <person name="Guiguen Y."/>
        </authorList>
    </citation>
    <scope>NUCLEOTIDE SEQUENCE [LARGE SCALE GENOMIC DNA]</scope>
    <source>
        <strain evidence="21">M_S1</strain>
        <tissue evidence="21">Blood</tissue>
    </source>
</reference>
<dbReference type="PROSITE" id="PS00108">
    <property type="entry name" value="PROTEIN_KINASE_ST"/>
    <property type="match status" value="1"/>
</dbReference>
<feature type="region of interest" description="Disordered" evidence="19">
    <location>
        <begin position="2559"/>
        <end position="2698"/>
    </location>
</feature>
<proteinExistence type="predicted"/>
<protein>
    <recommendedName>
        <fullName evidence="15">Serine/threonine-protein kinase WNK3</fullName>
        <ecNumber evidence="3">2.7.11.1</ecNumber>
    </recommendedName>
    <alternativeName>
        <fullName evidence="16">Protein kinase lysine-deficient 3</fullName>
    </alternativeName>
    <alternativeName>
        <fullName evidence="17">Protein kinase with no lysine 3</fullName>
    </alternativeName>
</protein>
<dbReference type="InterPro" id="IPR008271">
    <property type="entry name" value="Ser/Thr_kinase_AS"/>
</dbReference>
<dbReference type="FunFam" id="3.10.20.90:FF:000166">
    <property type="entry name" value="serine/threonine-protein kinase WNK3 isoform X1"/>
    <property type="match status" value="1"/>
</dbReference>
<evidence type="ECO:0000256" key="15">
    <source>
        <dbReference type="ARBA" id="ARBA00071800"/>
    </source>
</evidence>
<dbReference type="EMBL" id="JAAGNN010000017">
    <property type="protein sequence ID" value="KAF4078672.1"/>
    <property type="molecule type" value="Genomic_DNA"/>
</dbReference>
<keyword evidence="18" id="KW-0175">Coiled coil</keyword>
<dbReference type="Pfam" id="PF00069">
    <property type="entry name" value="Pkinase"/>
    <property type="match status" value="1"/>
</dbReference>
<evidence type="ECO:0000259" key="20">
    <source>
        <dbReference type="PROSITE" id="PS50011"/>
    </source>
</evidence>
<evidence type="ECO:0000256" key="7">
    <source>
        <dbReference type="ARBA" id="ARBA00022679"/>
    </source>
</evidence>
<dbReference type="Gene3D" id="1.10.510.10">
    <property type="entry name" value="Transferase(Phosphotransferase) domain 1"/>
    <property type="match status" value="1"/>
</dbReference>
<gene>
    <name evidence="21" type="ORF">AMELA_G00201460</name>
</gene>
<feature type="compositionally biased region" description="Acidic residues" evidence="19">
    <location>
        <begin position="2844"/>
        <end position="2853"/>
    </location>
</feature>
<dbReference type="Gene3D" id="3.10.20.90">
    <property type="entry name" value="Phosphatidylinositol 3-kinase Catalytic Subunit, Chain A, domain 1"/>
    <property type="match status" value="2"/>
</dbReference>
<evidence type="ECO:0000256" key="14">
    <source>
        <dbReference type="ARBA" id="ARBA00063874"/>
    </source>
</evidence>
<feature type="compositionally biased region" description="Polar residues" evidence="19">
    <location>
        <begin position="2896"/>
        <end position="2906"/>
    </location>
</feature>
<feature type="coiled-coil region" evidence="18">
    <location>
        <begin position="935"/>
        <end position="966"/>
    </location>
</feature>
<organism evidence="21 22">
    <name type="scientific">Ameiurus melas</name>
    <name type="common">Black bullhead</name>
    <name type="synonym">Silurus melas</name>
    <dbReference type="NCBI Taxonomy" id="219545"/>
    <lineage>
        <taxon>Eukaryota</taxon>
        <taxon>Metazoa</taxon>
        <taxon>Chordata</taxon>
        <taxon>Craniata</taxon>
        <taxon>Vertebrata</taxon>
        <taxon>Euteleostomi</taxon>
        <taxon>Actinopterygii</taxon>
        <taxon>Neopterygii</taxon>
        <taxon>Teleostei</taxon>
        <taxon>Ostariophysi</taxon>
        <taxon>Siluriformes</taxon>
        <taxon>Ictaluridae</taxon>
        <taxon>Ameiurus</taxon>
    </lineage>
</organism>
<feature type="region of interest" description="Disordered" evidence="19">
    <location>
        <begin position="1"/>
        <end position="78"/>
    </location>
</feature>
<dbReference type="Pfam" id="PF24889">
    <property type="entry name" value="CCTL2_WNK"/>
    <property type="match status" value="1"/>
</dbReference>
<feature type="compositionally biased region" description="Polar residues" evidence="19">
    <location>
        <begin position="2712"/>
        <end position="2733"/>
    </location>
</feature>
<evidence type="ECO:0000256" key="9">
    <source>
        <dbReference type="ARBA" id="ARBA00022777"/>
    </source>
</evidence>
<feature type="region of interest" description="Disordered" evidence="19">
    <location>
        <begin position="2513"/>
        <end position="2534"/>
    </location>
</feature>
<keyword evidence="6" id="KW-0597">Phosphoprotein</keyword>
<dbReference type="Proteomes" id="UP000593565">
    <property type="component" value="Unassembled WGS sequence"/>
</dbReference>
<keyword evidence="9" id="KW-0418">Kinase</keyword>
<dbReference type="GO" id="GO:1904062">
    <property type="term" value="P:regulation of monoatomic cation transmembrane transport"/>
    <property type="evidence" value="ECO:0007669"/>
    <property type="project" value="UniProtKB-ARBA"/>
</dbReference>
<evidence type="ECO:0000256" key="18">
    <source>
        <dbReference type="SAM" id="Coils"/>
    </source>
</evidence>
<comment type="catalytic activity">
    <reaction evidence="12">
        <text>L-threonyl-[protein] + ATP = O-phospho-L-threonyl-[protein] + ADP + H(+)</text>
        <dbReference type="Rhea" id="RHEA:46608"/>
        <dbReference type="Rhea" id="RHEA-COMP:11060"/>
        <dbReference type="Rhea" id="RHEA-COMP:11605"/>
        <dbReference type="ChEBI" id="CHEBI:15378"/>
        <dbReference type="ChEBI" id="CHEBI:30013"/>
        <dbReference type="ChEBI" id="CHEBI:30616"/>
        <dbReference type="ChEBI" id="CHEBI:61977"/>
        <dbReference type="ChEBI" id="CHEBI:456216"/>
        <dbReference type="EC" id="2.7.11.1"/>
    </reaction>
</comment>
<feature type="compositionally biased region" description="Low complexity" evidence="19">
    <location>
        <begin position="2935"/>
        <end position="2946"/>
    </location>
</feature>
<feature type="compositionally biased region" description="Basic and acidic residues" evidence="19">
    <location>
        <begin position="15"/>
        <end position="29"/>
    </location>
</feature>
<evidence type="ECO:0000256" key="10">
    <source>
        <dbReference type="ARBA" id="ARBA00022840"/>
    </source>
</evidence>
<feature type="compositionally biased region" description="Polar residues" evidence="19">
    <location>
        <begin position="2086"/>
        <end position="2101"/>
    </location>
</feature>
<feature type="region of interest" description="Disordered" evidence="19">
    <location>
        <begin position="2078"/>
        <end position="2118"/>
    </location>
</feature>
<feature type="compositionally biased region" description="Basic and acidic residues" evidence="19">
    <location>
        <begin position="38"/>
        <end position="48"/>
    </location>
</feature>
<dbReference type="GO" id="GO:0004674">
    <property type="term" value="F:protein serine/threonine kinase activity"/>
    <property type="evidence" value="ECO:0007669"/>
    <property type="project" value="UniProtKB-KW"/>
</dbReference>
<feature type="compositionally biased region" description="Polar residues" evidence="19">
    <location>
        <begin position="2962"/>
        <end position="2977"/>
    </location>
</feature>
<comment type="subunit">
    <text evidence="14">Interacts with WNK1 and WNK4.</text>
</comment>
<feature type="domain" description="Protein kinase" evidence="20">
    <location>
        <begin position="169"/>
        <end position="427"/>
    </location>
</feature>
<accession>A0A7J6A750</accession>
<keyword evidence="5" id="KW-0723">Serine/threonine-protein kinase</keyword>
<dbReference type="FunFam" id="1.10.510.10:FF:000006">
    <property type="entry name" value="Serine/threonine-protein kinase WNK1 isoform 2"/>
    <property type="match status" value="1"/>
</dbReference>
<feature type="compositionally biased region" description="Basic and acidic residues" evidence="19">
    <location>
        <begin position="2815"/>
        <end position="2824"/>
    </location>
</feature>
<feature type="compositionally biased region" description="Polar residues" evidence="19">
    <location>
        <begin position="2040"/>
        <end position="2051"/>
    </location>
</feature>
<keyword evidence="4" id="KW-0963">Cytoplasm</keyword>
<dbReference type="Pfam" id="PF12202">
    <property type="entry name" value="OSR1_C"/>
    <property type="match status" value="1"/>
</dbReference>
<comment type="catalytic activity">
    <reaction evidence="13">
        <text>L-seryl-[protein] + ATP = O-phospho-L-seryl-[protein] + ADP + H(+)</text>
        <dbReference type="Rhea" id="RHEA:17989"/>
        <dbReference type="Rhea" id="RHEA-COMP:9863"/>
        <dbReference type="Rhea" id="RHEA-COMP:11604"/>
        <dbReference type="ChEBI" id="CHEBI:15378"/>
        <dbReference type="ChEBI" id="CHEBI:29999"/>
        <dbReference type="ChEBI" id="CHEBI:30616"/>
        <dbReference type="ChEBI" id="CHEBI:83421"/>
        <dbReference type="ChEBI" id="CHEBI:456216"/>
        <dbReference type="EC" id="2.7.11.1"/>
    </reaction>
</comment>
<feature type="compositionally biased region" description="Basic residues" evidence="19">
    <location>
        <begin position="2910"/>
        <end position="2924"/>
    </location>
</feature>
<feature type="compositionally biased region" description="Low complexity" evidence="19">
    <location>
        <begin position="2571"/>
        <end position="2581"/>
    </location>
</feature>
<dbReference type="GO" id="GO:0005737">
    <property type="term" value="C:cytoplasm"/>
    <property type="evidence" value="ECO:0007669"/>
    <property type="project" value="UniProtKB-SubCell"/>
</dbReference>
<evidence type="ECO:0000256" key="6">
    <source>
        <dbReference type="ARBA" id="ARBA00022553"/>
    </source>
</evidence>
<keyword evidence="11" id="KW-0832">Ubl conjugation</keyword>
<dbReference type="PANTHER" id="PTHR13902">
    <property type="entry name" value="SERINE/THREONINE-PROTEIN KINASE WNK WITH NO LYSINE -RELATED"/>
    <property type="match status" value="1"/>
</dbReference>
<dbReference type="SUPFAM" id="SSF56112">
    <property type="entry name" value="Protein kinase-like (PK-like)"/>
    <property type="match status" value="1"/>
</dbReference>
<evidence type="ECO:0000256" key="4">
    <source>
        <dbReference type="ARBA" id="ARBA00022490"/>
    </source>
</evidence>
<keyword evidence="7" id="KW-0808">Transferase</keyword>
<feature type="compositionally biased region" description="Low complexity" evidence="19">
    <location>
        <begin position="1"/>
        <end position="13"/>
    </location>
</feature>
<feature type="compositionally biased region" description="Low complexity" evidence="19">
    <location>
        <begin position="884"/>
        <end position="895"/>
    </location>
</feature>
<dbReference type="CDD" id="cd14031">
    <property type="entry name" value="STKc_WNK3"/>
    <property type="match status" value="1"/>
</dbReference>
<comment type="subcellular location">
    <subcellularLocation>
        <location evidence="2">Cytoplasm</location>
    </subcellularLocation>
</comment>
<evidence type="ECO:0000256" key="16">
    <source>
        <dbReference type="ARBA" id="ARBA00080935"/>
    </source>
</evidence>
<feature type="region of interest" description="Disordered" evidence="19">
    <location>
        <begin position="2712"/>
        <end position="2857"/>
    </location>
</feature>
<sequence length="3111" mass="343494">MATDPGEPTGTEESSGEKPDGEREEENERTGNQSASQRESRTPERGAGQEEVSGARAEGEIGEAQEQTSHPKRENKRFFRKSVELCEKDELVEEDEGLHSVPHSELHAPDSVFSDRTRAVPTDGTHGGGLDLEKGAPSVARLKGKERESEQEEEAEMKAVATSPGGRFLKFDIELGRGAFKTVYKGLDTETWVEVAWCELQDGKLTKAEQQRFKEEAEMLKGLQHPNIVRFYDFWESIVRGKKCIVLVTELMTSGTLKTYLKRFKVMKPKVLRSWCRQILKGLHFLHTRTPPIVHRDLKCDNIFITGPTGSVKIGDLGLATLMRTSFAKSVIGTPEFMAPEMYEEHYDESVDVYAFGMCMLEMATSEYPYSECQNAAQIYRKVTSGIKPASFDKVNDPEIKEIIEGCIRQNRGERLSIKDLLNHTFFGEDTGVRVELAEEDVGNQDCLALRIWVEEPKKLKGKHKDNEAIEFSYNLENDSAEEVALEMVKSGFFHESDAKVVGKSIRDRITQIKKFRATRQQRALEGRRDSSLASATPFTSFTSFPSSLGPGAPAIPTAASVGVTGGHREGEDLPEVEQHTRQQIPISNVQGHIETENLSAVSGESFAGAQSLPYSSAGDSGISFANTQTSFPTGTSSLTPYPTDMTQTALPQPGEAVTSHAALIQTQSYLTPVSPQASISIISAEPIVPSLSNLMPQTKQSQHNVAPLPQTEILPQQTAVQPQQQVVLDLQTTLLQQPPPSQQQQAVPLQQIEQILKQGILMQQPPSSAGIPPPQIENPQLVLQEQQLHSSVAQQQYIPHQQTLVHSQQVDPQQHIYAQQPVGVPKPQQSIIQQQVQQTVSIQQLSMEQQQQEPQSVLQQHHQQLYVPSQAEPQKSAMMHSTPQQLPLAEQQQAVHGMQQLEQQKQHKIYSEQQQLIEQQEIHIPIQQQNPTVTQQMEQQNQQMLQQVQQQQAILQQAGEQQQRQALLQQSLEQQEGLLLQQIILHQQQFDRQSLLQQTQPQLEQQNMLIPQQTEHQPQQIEQEAFLQKQAILHQQQQQVQLLQQQQQLEQKQVLLQKQHQMDHQQGLLWQQQSLQQQQAVLQHISQSQLTQSQMQQQSEQQAFQPQIDQQQQMLVQQQREQQMQHQALVQHQQPNTESQQALPKRHQEKEQLQQQALFLQEQHLDQQAATLESVQQQQHALIEQQQDQKQCQQQALFLQQQKQLNQQVPLGQHHSGQQQTVSFESIQKQQGLLSQQQDQQLQQQALFLQQSNQQVALGQNHSGQQQAVNLEIVQQQALLKQQQLLQQQANQHVAPMQHYSGQQQAVTLEIVQQQNLLKQQQDQQQLQQQALFLQQNQQLDQQGASGQQHNRQQQAVGLETVPQQQVVLQYEQQQDVLLQQPLQSQKSITQHKVEQHQQEFVQQKTFIAGQQDGNSFVESQVTIVAQSASQMVTSQISSQLQTPVHIDQHASPLSAHQTQGPIQQKQSDITQMHGQIALQTQSLSAPQSQIPSLAQPNPNQLKSPQAFPAPMQRQDSAQPLVQAQAYVPNEAQAHMIIQGQNLQVQVMPHQTRTPVHCQVPAIPASMQLSSQIQSQVQAPSALHTMQYLQASQLSQHTIQPMQIDFTQGTKQQYRQMVMSPVTVASTTAVSSGTVVPATVTTTQQYLQQTGKAQNQIQAQTQPTVQGQQQPGGTTIQTVMQPMPLMQPQVAQQYEQQTQQFQQVQLQDQAQILSSLQQPPQSHQTAVALDLNQWSSPLPSALHPGVPSHDLPRQPCPTQIQTAALCIHVDVGLPPSPQHQPQSILLAHTHSQTCPQSQTHAHSHTDIYPETAGTSVQPLYPQVPLQPLQIPSSPSHTSLITTNLSGSQLAPTASEVPVPAEAQLSQAVLTDIVLTSLPPISASQLPGSNGTALPPNLLADCDPVLPGIAQGSPNQSANRHSLVGSALVSREESPLPLVNEKLEKIKTQRRSSYQRPERTAHFQLSMLQVSNTGDNMVECQLETHSNKMVTFKFDIEEDAPEDIADYMVEEDFVLESEKEKFVEDLRAIVKKAQEILSTQSKTGSTEQLHVTTPSSSTDSAPQSSPVGRWRFFINQTIRHRDSQSNREASTPSPAGESQGQIERASDHEDSQQSDFLSGLHFSPCSSLSMSSVPPSTVSVKDSSPAVPIPGTTALDSTSSLPPVPHMSTGDAVIQDEAAITLPGSGKGFATTIQATVPNQTSSIHVTAFPVADHVHTFVSSKDMSMGSNFGLGSEDASAIVHSMAEDQMPLSGGLAQSTLSSCMLNHGEQVQQLQQLPQVPSMQKLEILQQGNLQSQSLTEAYSVQLPKGNTDQSQMQQQQTVSQYIAHDKLSSAAEQDTQPCQAEYPASHFHPVQQSILQQIPYQQGQSEIPLESLGQQSVHLDQMQLHGVVQKQAVPLLQYEQQDTVLNPTALAIQSQQQFETQEPLLAQSSISNQVPPEETQPKLEQVPASLLVQKHLSIQQLESELSTGQVTATDDTFSQSAPLQPLSDASLPPLSLSETALPALAHVLSPSPAQPSSVAESDSEGPPKIEFVDNRIKTLDEKLRNLLYQEHSGSGATISTHTPDLTSSSATAATSARGEESSESHTLPPSTFPLPPACSSDTSPHSSSCTTSSTTSRSSSTSSDRERERTGEDFITRSAPTPSTAVEHQPASSFSSTSIPCSLLSPPQETVPGPISPPSESTVLAVPSPSDSATVDVLQPYLSQQSLAPAAGEQQQQNAGDENSSSQEVNEDRETTTNSQPCLRRGRFQVTPVTQPEDPTPTAEVAPNHKNVPKTVGRFSIMKTEEKEEQLTDSSPVSPDLEKVRRKTKAKEGEKEERAIPVGYHHPPRSHTHSPTGSSDDESEVEDEDLRRELQKLREKHIKEVVSLQAQQKQELQELYRQLRSLKDCFQSPSSPATSLAISPRRPRPSKPKLRPRPHSHTDNNGVTHQGSLQQSSSYSSEEPNRLQSYCKPEKTASLSSKTAQGVSNKESTFTDKLHKLVDDWTKESIEPAISKPSLNQLKQIQQAQDLSGWNQLTEASPAAWFPTTSLNPRTAHVSASNTGGHAPPACTQPSNPPVSQQSLQPLQYGQPSTPVSSVPTSLTPHSTTSTSMPAPPTTIASTSTT</sequence>
<dbReference type="FunFam" id="3.30.200.20:FF:000494">
    <property type="entry name" value="serine/threonine-protein kinase WNK2 isoform X2"/>
    <property type="match status" value="1"/>
</dbReference>